<proteinExistence type="predicted"/>
<dbReference type="RefSeq" id="XP_040758271.1">
    <property type="nucleotide sequence ID" value="XM_040907390.1"/>
</dbReference>
<dbReference type="EMBL" id="KV427683">
    <property type="protein sequence ID" value="KZT00531.1"/>
    <property type="molecule type" value="Genomic_DNA"/>
</dbReference>
<sequence length="195" mass="22115">MQEEAWIAVVLSLAGRQSKALREMGGRIPIEKEWGMSPERQDQFLLDRGRASALGSHTSSEIPQRVGKLSESIWSFMETPDLSLKERFRTTRNLPGEPAFSTTCRAMVAWSKCASDGSEIAKRKPVSNLVGQLRVSIKKAMTTQKCLEGICDVWSNDAFTHAYIFRILRDGRRSHRESRVNQVSRSQYKRQLAVE</sequence>
<keyword evidence="2" id="KW-1185">Reference proteome</keyword>
<evidence type="ECO:0000313" key="1">
    <source>
        <dbReference type="EMBL" id="KZT00531.1"/>
    </source>
</evidence>
<reference evidence="1 2" key="1">
    <citation type="journal article" date="2016" name="Mol. Biol. Evol.">
        <title>Comparative Genomics of Early-Diverging Mushroom-Forming Fungi Provides Insights into the Origins of Lignocellulose Decay Capabilities.</title>
        <authorList>
            <person name="Nagy L.G."/>
            <person name="Riley R."/>
            <person name="Tritt A."/>
            <person name="Adam C."/>
            <person name="Daum C."/>
            <person name="Floudas D."/>
            <person name="Sun H."/>
            <person name="Yadav J.S."/>
            <person name="Pangilinan J."/>
            <person name="Larsson K.H."/>
            <person name="Matsuura K."/>
            <person name="Barry K."/>
            <person name="Labutti K."/>
            <person name="Kuo R."/>
            <person name="Ohm R.A."/>
            <person name="Bhattacharya S.S."/>
            <person name="Shirouzu T."/>
            <person name="Yoshinaga Y."/>
            <person name="Martin F.M."/>
            <person name="Grigoriev I.V."/>
            <person name="Hibbett D.S."/>
        </authorList>
    </citation>
    <scope>NUCLEOTIDE SEQUENCE [LARGE SCALE GENOMIC DNA]</scope>
    <source>
        <strain evidence="1 2">93-53</strain>
    </source>
</reference>
<name>A0A165B959_9APHY</name>
<evidence type="ECO:0000313" key="2">
    <source>
        <dbReference type="Proteomes" id="UP000076871"/>
    </source>
</evidence>
<dbReference type="InParanoid" id="A0A165B959"/>
<dbReference type="GeneID" id="63824419"/>
<organism evidence="1 2">
    <name type="scientific">Laetiporus sulphureus 93-53</name>
    <dbReference type="NCBI Taxonomy" id="1314785"/>
    <lineage>
        <taxon>Eukaryota</taxon>
        <taxon>Fungi</taxon>
        <taxon>Dikarya</taxon>
        <taxon>Basidiomycota</taxon>
        <taxon>Agaricomycotina</taxon>
        <taxon>Agaricomycetes</taxon>
        <taxon>Polyporales</taxon>
        <taxon>Laetiporus</taxon>
    </lineage>
</organism>
<dbReference type="AlphaFoldDB" id="A0A165B959"/>
<dbReference type="Proteomes" id="UP000076871">
    <property type="component" value="Unassembled WGS sequence"/>
</dbReference>
<protein>
    <submittedName>
        <fullName evidence="1">Uncharacterized protein</fullName>
    </submittedName>
</protein>
<accession>A0A165B959</accession>
<gene>
    <name evidence="1" type="ORF">LAESUDRAFT_718083</name>
</gene>